<dbReference type="GO" id="GO:0043025">
    <property type="term" value="C:neuronal cell body"/>
    <property type="evidence" value="ECO:0007669"/>
    <property type="project" value="TreeGrafter"/>
</dbReference>
<evidence type="ECO:0000256" key="8">
    <source>
        <dbReference type="SAM" id="Phobius"/>
    </source>
</evidence>
<evidence type="ECO:0000256" key="5">
    <source>
        <dbReference type="ARBA" id="ARBA00023136"/>
    </source>
</evidence>
<dbReference type="GO" id="GO:0007635">
    <property type="term" value="P:chemosensory behavior"/>
    <property type="evidence" value="ECO:0007669"/>
    <property type="project" value="TreeGrafter"/>
</dbReference>
<keyword evidence="6" id="KW-0675">Receptor</keyword>
<evidence type="ECO:0000256" key="6">
    <source>
        <dbReference type="ARBA" id="ARBA00023170"/>
    </source>
</evidence>
<dbReference type="InParanoid" id="A0A6P7G305"/>
<keyword evidence="2" id="KW-1003">Cell membrane</keyword>
<evidence type="ECO:0000256" key="7">
    <source>
        <dbReference type="ARBA" id="ARBA00023224"/>
    </source>
</evidence>
<keyword evidence="5 8" id="KW-0472">Membrane</keyword>
<dbReference type="InterPro" id="IPR013604">
    <property type="entry name" value="7TM_chemorcpt"/>
</dbReference>
<gene>
    <name evidence="9" type="primary">LOC114335368</name>
</gene>
<dbReference type="GO" id="GO:0050909">
    <property type="term" value="P:sensory perception of taste"/>
    <property type="evidence" value="ECO:0007669"/>
    <property type="project" value="InterPro"/>
</dbReference>
<dbReference type="RefSeq" id="XP_028141397.1">
    <property type="nucleotide sequence ID" value="XM_028285596.1"/>
</dbReference>
<dbReference type="Pfam" id="PF08395">
    <property type="entry name" value="7tm_7"/>
    <property type="match status" value="1"/>
</dbReference>
<evidence type="ECO:0000256" key="1">
    <source>
        <dbReference type="ARBA" id="ARBA00004651"/>
    </source>
</evidence>
<dbReference type="PANTHER" id="PTHR21143">
    <property type="entry name" value="INVERTEBRATE GUSTATORY RECEPTOR"/>
    <property type="match status" value="1"/>
</dbReference>
<dbReference type="GO" id="GO:0030424">
    <property type="term" value="C:axon"/>
    <property type="evidence" value="ECO:0007669"/>
    <property type="project" value="TreeGrafter"/>
</dbReference>
<name>A0A6P7G305_DIAVI</name>
<organism evidence="9">
    <name type="scientific">Diabrotica virgifera virgifera</name>
    <name type="common">western corn rootworm</name>
    <dbReference type="NCBI Taxonomy" id="50390"/>
    <lineage>
        <taxon>Eukaryota</taxon>
        <taxon>Metazoa</taxon>
        <taxon>Ecdysozoa</taxon>
        <taxon>Arthropoda</taxon>
        <taxon>Hexapoda</taxon>
        <taxon>Insecta</taxon>
        <taxon>Pterygota</taxon>
        <taxon>Neoptera</taxon>
        <taxon>Endopterygota</taxon>
        <taxon>Coleoptera</taxon>
        <taxon>Polyphaga</taxon>
        <taxon>Cucujiformia</taxon>
        <taxon>Chrysomeloidea</taxon>
        <taxon>Chrysomelidae</taxon>
        <taxon>Galerucinae</taxon>
        <taxon>Diabroticina</taxon>
        <taxon>Diabroticites</taxon>
        <taxon>Diabrotica</taxon>
    </lineage>
</organism>
<proteinExistence type="predicted"/>
<keyword evidence="7" id="KW-0807">Transducer</keyword>
<dbReference type="GO" id="GO:0005886">
    <property type="term" value="C:plasma membrane"/>
    <property type="evidence" value="ECO:0007669"/>
    <property type="project" value="UniProtKB-SubCell"/>
</dbReference>
<dbReference type="FunCoup" id="A0A6P7G305">
    <property type="interactions" value="10"/>
</dbReference>
<feature type="transmembrane region" description="Helical" evidence="8">
    <location>
        <begin position="22"/>
        <end position="44"/>
    </location>
</feature>
<keyword evidence="4 8" id="KW-1133">Transmembrane helix</keyword>
<evidence type="ECO:0000256" key="3">
    <source>
        <dbReference type="ARBA" id="ARBA00022692"/>
    </source>
</evidence>
<dbReference type="GO" id="GO:0007165">
    <property type="term" value="P:signal transduction"/>
    <property type="evidence" value="ECO:0007669"/>
    <property type="project" value="UniProtKB-KW"/>
</dbReference>
<evidence type="ECO:0000256" key="4">
    <source>
        <dbReference type="ARBA" id="ARBA00022989"/>
    </source>
</evidence>
<protein>
    <submittedName>
        <fullName evidence="9">Uncharacterized protein LOC114335368</fullName>
    </submittedName>
</protein>
<sequence length="166" mass="18556">MGLYKTAYNVVINFNEYFGNLIMLRFALNSVEILVVCDYAMFLLSKSMSIMDMLYSSFPYLVVHFGFVVRCIISCANVENAGKKLGSLCKVLQAKEEDPVNKNKITELAQLIETLPLTFSISGYFTLTRSLVPSLVTGITSYLIIMIQFKVQGECSNNSTKNVSNV</sequence>
<dbReference type="GO" id="GO:0030425">
    <property type="term" value="C:dendrite"/>
    <property type="evidence" value="ECO:0007669"/>
    <property type="project" value="TreeGrafter"/>
</dbReference>
<dbReference type="PANTHER" id="PTHR21143:SF133">
    <property type="entry name" value="GUSTATORY AND PHEROMONE RECEPTOR 32A-RELATED"/>
    <property type="match status" value="1"/>
</dbReference>
<comment type="subcellular location">
    <subcellularLocation>
        <location evidence="1">Cell membrane</location>
        <topology evidence="1">Multi-pass membrane protein</topology>
    </subcellularLocation>
</comment>
<accession>A0A6P7G305</accession>
<dbReference type="GO" id="GO:0008049">
    <property type="term" value="P:male courtship behavior"/>
    <property type="evidence" value="ECO:0007669"/>
    <property type="project" value="TreeGrafter"/>
</dbReference>
<keyword evidence="3 8" id="KW-0812">Transmembrane</keyword>
<evidence type="ECO:0000256" key="2">
    <source>
        <dbReference type="ARBA" id="ARBA00022475"/>
    </source>
</evidence>
<reference evidence="9" key="1">
    <citation type="submission" date="2025-08" db="UniProtKB">
        <authorList>
            <consortium name="RefSeq"/>
        </authorList>
    </citation>
    <scope>IDENTIFICATION</scope>
    <source>
        <tissue evidence="9">Whole insect</tissue>
    </source>
</reference>
<dbReference type="AlphaFoldDB" id="A0A6P7G305"/>
<evidence type="ECO:0000313" key="9">
    <source>
        <dbReference type="RefSeq" id="XP_028141397.1"/>
    </source>
</evidence>